<comment type="caution">
    <text evidence="1">The sequence shown here is derived from an EMBL/GenBank/DDBJ whole genome shotgun (WGS) entry which is preliminary data.</text>
</comment>
<dbReference type="EMBL" id="BPLR01019648">
    <property type="protein sequence ID" value="GIX70097.1"/>
    <property type="molecule type" value="Genomic_DNA"/>
</dbReference>
<organism evidence="1 2">
    <name type="scientific">Caerostris extrusa</name>
    <name type="common">Bark spider</name>
    <name type="synonym">Caerostris bankana</name>
    <dbReference type="NCBI Taxonomy" id="172846"/>
    <lineage>
        <taxon>Eukaryota</taxon>
        <taxon>Metazoa</taxon>
        <taxon>Ecdysozoa</taxon>
        <taxon>Arthropoda</taxon>
        <taxon>Chelicerata</taxon>
        <taxon>Arachnida</taxon>
        <taxon>Araneae</taxon>
        <taxon>Araneomorphae</taxon>
        <taxon>Entelegynae</taxon>
        <taxon>Araneoidea</taxon>
        <taxon>Araneidae</taxon>
        <taxon>Caerostris</taxon>
    </lineage>
</organism>
<accession>A0AAV4MD51</accession>
<dbReference type="Proteomes" id="UP001054945">
    <property type="component" value="Unassembled WGS sequence"/>
</dbReference>
<evidence type="ECO:0000313" key="1">
    <source>
        <dbReference type="EMBL" id="GIX70097.1"/>
    </source>
</evidence>
<gene>
    <name evidence="1" type="ORF">CEXT_560571</name>
</gene>
<evidence type="ECO:0000313" key="2">
    <source>
        <dbReference type="Proteomes" id="UP001054945"/>
    </source>
</evidence>
<keyword evidence="2" id="KW-1185">Reference proteome</keyword>
<reference evidence="1 2" key="1">
    <citation type="submission" date="2021-06" db="EMBL/GenBank/DDBJ databases">
        <title>Caerostris extrusa draft genome.</title>
        <authorList>
            <person name="Kono N."/>
            <person name="Arakawa K."/>
        </authorList>
    </citation>
    <scope>NUCLEOTIDE SEQUENCE [LARGE SCALE GENOMIC DNA]</scope>
</reference>
<name>A0AAV4MD51_CAEEX</name>
<dbReference type="AlphaFoldDB" id="A0AAV4MD51"/>
<protein>
    <submittedName>
        <fullName evidence="1">Uncharacterized protein</fullName>
    </submittedName>
</protein>
<proteinExistence type="predicted"/>
<sequence length="118" mass="13150">MPYYYFPRTHTHTHEAHTLPLAASFFINTVAESGKNGNFHYKSSVKCGRQYAKHAGEPGRMVTGTGHIAFCFGSTAKLGEEFVKLFGPSMFGRPSYPLCYENICVVVHSFCLRGPLLK</sequence>